<dbReference type="InterPro" id="IPR000668">
    <property type="entry name" value="Peptidase_C1A_C"/>
</dbReference>
<gene>
    <name evidence="4" type="ORF">THRCLA_23148</name>
</gene>
<evidence type="ECO:0000313" key="5">
    <source>
        <dbReference type="Proteomes" id="UP000243217"/>
    </source>
</evidence>
<sequence length="152" mass="16470">TKNGICLGKDYPYTSGKAGLNGECQSTCKKQKLAIDKYSWAVGEDKLEKALNTQPVIASVEAGNYAWMFYKSGVVMACPGNDYDHSALVVGYGSEIGVNFFKLRNSWGLNWGDKGYIKLLRGVGDIGTCRVAEYPLYPKIVGTPAPTTKPAC</sequence>
<dbReference type="Proteomes" id="UP000243217">
    <property type="component" value="Unassembled WGS sequence"/>
</dbReference>
<dbReference type="GO" id="GO:0006508">
    <property type="term" value="P:proteolysis"/>
    <property type="evidence" value="ECO:0007669"/>
    <property type="project" value="UniProtKB-KW"/>
</dbReference>
<evidence type="ECO:0000256" key="2">
    <source>
        <dbReference type="ARBA" id="ARBA00023145"/>
    </source>
</evidence>
<reference evidence="4 5" key="1">
    <citation type="journal article" date="2014" name="Genome Biol. Evol.">
        <title>The secreted proteins of Achlya hypogyna and Thraustotheca clavata identify the ancestral oomycete secretome and reveal gene acquisitions by horizontal gene transfer.</title>
        <authorList>
            <person name="Misner I."/>
            <person name="Blouin N."/>
            <person name="Leonard G."/>
            <person name="Richards T.A."/>
            <person name="Lane C.E."/>
        </authorList>
    </citation>
    <scope>NUCLEOTIDE SEQUENCE [LARGE SCALE GENOMIC DNA]</scope>
    <source>
        <strain evidence="4 5">ATCC 34112</strain>
    </source>
</reference>
<comment type="similarity">
    <text evidence="1">Belongs to the peptidase C1 family.</text>
</comment>
<feature type="non-terminal residue" evidence="4">
    <location>
        <position position="1"/>
    </location>
</feature>
<dbReference type="Pfam" id="PF00112">
    <property type="entry name" value="Peptidase_C1"/>
    <property type="match status" value="1"/>
</dbReference>
<keyword evidence="4" id="KW-0378">Hydrolase</keyword>
<comment type="caution">
    <text evidence="4">The sequence shown here is derived from an EMBL/GenBank/DDBJ whole genome shotgun (WGS) entry which is preliminary data.</text>
</comment>
<dbReference type="InterPro" id="IPR013128">
    <property type="entry name" value="Peptidase_C1A"/>
</dbReference>
<feature type="domain" description="Peptidase C1A papain C-terminal" evidence="3">
    <location>
        <begin position="1"/>
        <end position="139"/>
    </location>
</feature>
<evidence type="ECO:0000259" key="3">
    <source>
        <dbReference type="SMART" id="SM00645"/>
    </source>
</evidence>
<dbReference type="SMART" id="SM00645">
    <property type="entry name" value="Pept_C1"/>
    <property type="match status" value="1"/>
</dbReference>
<dbReference type="GO" id="GO:0008234">
    <property type="term" value="F:cysteine-type peptidase activity"/>
    <property type="evidence" value="ECO:0007669"/>
    <property type="project" value="InterPro"/>
</dbReference>
<keyword evidence="4" id="KW-0645">Protease</keyword>
<dbReference type="SUPFAM" id="SSF54001">
    <property type="entry name" value="Cysteine proteinases"/>
    <property type="match status" value="1"/>
</dbReference>
<dbReference type="EMBL" id="JNBS01004335">
    <property type="protein sequence ID" value="OQR83453.1"/>
    <property type="molecule type" value="Genomic_DNA"/>
</dbReference>
<dbReference type="OrthoDB" id="78878at2759"/>
<proteinExistence type="inferred from homology"/>
<name>A0A1V9YCH1_9STRA</name>
<keyword evidence="2" id="KW-0865">Zymogen</keyword>
<dbReference type="AlphaFoldDB" id="A0A1V9YCH1"/>
<accession>A0A1V9YCH1</accession>
<dbReference type="Gene3D" id="3.90.70.10">
    <property type="entry name" value="Cysteine proteinases"/>
    <property type="match status" value="1"/>
</dbReference>
<evidence type="ECO:0000256" key="1">
    <source>
        <dbReference type="ARBA" id="ARBA00008455"/>
    </source>
</evidence>
<evidence type="ECO:0000313" key="4">
    <source>
        <dbReference type="EMBL" id="OQR83453.1"/>
    </source>
</evidence>
<organism evidence="4 5">
    <name type="scientific">Thraustotheca clavata</name>
    <dbReference type="NCBI Taxonomy" id="74557"/>
    <lineage>
        <taxon>Eukaryota</taxon>
        <taxon>Sar</taxon>
        <taxon>Stramenopiles</taxon>
        <taxon>Oomycota</taxon>
        <taxon>Saprolegniomycetes</taxon>
        <taxon>Saprolegniales</taxon>
        <taxon>Achlyaceae</taxon>
        <taxon>Thraustotheca</taxon>
    </lineage>
</organism>
<protein>
    <submittedName>
        <fullName evidence="4">Cysteine protease family C01A</fullName>
    </submittedName>
</protein>
<keyword evidence="5" id="KW-1185">Reference proteome</keyword>
<dbReference type="STRING" id="74557.A0A1V9YCH1"/>
<dbReference type="InterPro" id="IPR038765">
    <property type="entry name" value="Papain-like_cys_pep_sf"/>
</dbReference>
<dbReference type="PANTHER" id="PTHR12411">
    <property type="entry name" value="CYSTEINE PROTEASE FAMILY C1-RELATED"/>
    <property type="match status" value="1"/>
</dbReference>